<reference evidence="1" key="1">
    <citation type="submission" date="2019-08" db="EMBL/GenBank/DDBJ databases">
        <authorList>
            <person name="Kucharzyk K."/>
            <person name="Murdoch R.W."/>
            <person name="Higgins S."/>
            <person name="Loffler F."/>
        </authorList>
    </citation>
    <scope>NUCLEOTIDE SEQUENCE</scope>
</reference>
<dbReference type="AlphaFoldDB" id="A0A644Z0B7"/>
<sequence>MVDTVIVIERSVKKDLANLVVGPGDNPKVGVTLGSVEVAVIPAFVTEIACKCGKVLCLVVNQSGTVPRH</sequence>
<accession>A0A644Z0B7</accession>
<gene>
    <name evidence="1" type="ORF">SDC9_78200</name>
</gene>
<organism evidence="1">
    <name type="scientific">bioreactor metagenome</name>
    <dbReference type="NCBI Taxonomy" id="1076179"/>
    <lineage>
        <taxon>unclassified sequences</taxon>
        <taxon>metagenomes</taxon>
        <taxon>ecological metagenomes</taxon>
    </lineage>
</organism>
<evidence type="ECO:0000313" key="1">
    <source>
        <dbReference type="EMBL" id="MPM31644.1"/>
    </source>
</evidence>
<comment type="caution">
    <text evidence="1">The sequence shown here is derived from an EMBL/GenBank/DDBJ whole genome shotgun (WGS) entry which is preliminary data.</text>
</comment>
<dbReference type="EMBL" id="VSSQ01006133">
    <property type="protein sequence ID" value="MPM31644.1"/>
    <property type="molecule type" value="Genomic_DNA"/>
</dbReference>
<proteinExistence type="predicted"/>
<name>A0A644Z0B7_9ZZZZ</name>
<protein>
    <submittedName>
        <fullName evidence="1">Uncharacterized protein</fullName>
    </submittedName>
</protein>